<reference evidence="11" key="1">
    <citation type="journal article" date="2011" name="J. Bacteriol.">
        <title>Genome sequences of eight morphologically diverse alphaproteobacteria.</title>
        <authorList>
            <consortium name="US DOE Joint Genome Institute"/>
            <person name="Brown P.J."/>
            <person name="Kysela D.T."/>
            <person name="Buechlein A."/>
            <person name="Hemmerich C."/>
            <person name="Brun Y.V."/>
        </authorList>
    </citation>
    <scope>NUCLEOTIDE SEQUENCE [LARGE SCALE GENOMIC DNA]</scope>
    <source>
        <strain evidence="11">ATCC 51888 / DSM 1869 / NCIB 11706 / TK 0415</strain>
    </source>
</reference>
<sequence length="88" mass="9499">MANTSSAKKAARQMIRRTDINKARRTRVKSEVRAVEEAIKAGDQGKALAALAAAEPVLARTAQKGLMHKKTASRKVSRLAQRVKGMSA</sequence>
<dbReference type="GO" id="GO:0015935">
    <property type="term" value="C:small ribosomal subunit"/>
    <property type="evidence" value="ECO:0007669"/>
    <property type="project" value="TreeGrafter"/>
</dbReference>
<dbReference type="OrthoDB" id="9807974at2"/>
<evidence type="ECO:0000313" key="11">
    <source>
        <dbReference type="Proteomes" id="UP000002033"/>
    </source>
</evidence>
<dbReference type="InterPro" id="IPR002583">
    <property type="entry name" value="Ribosomal_bS20"/>
</dbReference>
<dbReference type="AlphaFoldDB" id="D8JYD6"/>
<feature type="region of interest" description="Disordered" evidence="9">
    <location>
        <begin position="65"/>
        <end position="88"/>
    </location>
</feature>
<gene>
    <name evidence="8" type="primary">rpsT</name>
    <name evidence="10" type="ordered locus">Hden_3549</name>
</gene>
<dbReference type="NCBIfam" id="TIGR00029">
    <property type="entry name" value="S20"/>
    <property type="match status" value="1"/>
</dbReference>
<accession>D8JYD6</accession>
<evidence type="ECO:0000256" key="8">
    <source>
        <dbReference type="HAMAP-Rule" id="MF_00500"/>
    </source>
</evidence>
<evidence type="ECO:0000313" key="10">
    <source>
        <dbReference type="EMBL" id="ADJ25340.1"/>
    </source>
</evidence>
<evidence type="ECO:0000256" key="3">
    <source>
        <dbReference type="ARBA" id="ARBA00022730"/>
    </source>
</evidence>
<keyword evidence="3 8" id="KW-0699">rRNA-binding</keyword>
<dbReference type="EMBL" id="CP002083">
    <property type="protein sequence ID" value="ADJ25340.1"/>
    <property type="molecule type" value="Genomic_DNA"/>
</dbReference>
<comment type="similarity">
    <text evidence="2 8">Belongs to the bacterial ribosomal protein bS20 family.</text>
</comment>
<dbReference type="Gene3D" id="1.20.58.110">
    <property type="entry name" value="Ribosomal protein S20"/>
    <property type="match status" value="1"/>
</dbReference>
<dbReference type="InterPro" id="IPR036510">
    <property type="entry name" value="Ribosomal_bS20_sf"/>
</dbReference>
<dbReference type="SUPFAM" id="SSF46992">
    <property type="entry name" value="Ribosomal protein S20"/>
    <property type="match status" value="1"/>
</dbReference>
<dbReference type="KEGG" id="hdn:Hden_3549"/>
<dbReference type="GO" id="GO:0003735">
    <property type="term" value="F:structural constituent of ribosome"/>
    <property type="evidence" value="ECO:0007669"/>
    <property type="project" value="InterPro"/>
</dbReference>
<dbReference type="eggNOG" id="COG0268">
    <property type="taxonomic scope" value="Bacteria"/>
</dbReference>
<evidence type="ECO:0000256" key="4">
    <source>
        <dbReference type="ARBA" id="ARBA00022884"/>
    </source>
</evidence>
<dbReference type="HOGENOM" id="CLU_160655_3_0_5"/>
<evidence type="ECO:0000256" key="6">
    <source>
        <dbReference type="ARBA" id="ARBA00023274"/>
    </source>
</evidence>
<dbReference type="Proteomes" id="UP000002033">
    <property type="component" value="Chromosome"/>
</dbReference>
<dbReference type="GO" id="GO:0070181">
    <property type="term" value="F:small ribosomal subunit rRNA binding"/>
    <property type="evidence" value="ECO:0007669"/>
    <property type="project" value="TreeGrafter"/>
</dbReference>
<dbReference type="RefSeq" id="WP_013217499.1">
    <property type="nucleotide sequence ID" value="NC_014313.1"/>
</dbReference>
<feature type="compositionally biased region" description="Basic and acidic residues" evidence="9">
    <location>
        <begin position="16"/>
        <end position="25"/>
    </location>
</feature>
<evidence type="ECO:0000256" key="9">
    <source>
        <dbReference type="SAM" id="MobiDB-lite"/>
    </source>
</evidence>
<comment type="function">
    <text evidence="1 8">Binds directly to 16S ribosomal RNA.</text>
</comment>
<dbReference type="GO" id="GO:0006412">
    <property type="term" value="P:translation"/>
    <property type="evidence" value="ECO:0007669"/>
    <property type="project" value="UniProtKB-UniRule"/>
</dbReference>
<keyword evidence="11" id="KW-1185">Reference proteome</keyword>
<feature type="region of interest" description="Disordered" evidence="9">
    <location>
        <begin position="1"/>
        <end position="25"/>
    </location>
</feature>
<evidence type="ECO:0000256" key="5">
    <source>
        <dbReference type="ARBA" id="ARBA00022980"/>
    </source>
</evidence>
<keyword evidence="6 8" id="KW-0687">Ribonucleoprotein</keyword>
<proteinExistence type="inferred from homology"/>
<evidence type="ECO:0000256" key="1">
    <source>
        <dbReference type="ARBA" id="ARBA00003134"/>
    </source>
</evidence>
<protein>
    <recommendedName>
        <fullName evidence="7 8">Small ribosomal subunit protein bS20</fullName>
    </recommendedName>
</protein>
<evidence type="ECO:0000256" key="2">
    <source>
        <dbReference type="ARBA" id="ARBA00007634"/>
    </source>
</evidence>
<evidence type="ECO:0000256" key="7">
    <source>
        <dbReference type="ARBA" id="ARBA00035136"/>
    </source>
</evidence>
<organism evidence="10 11">
    <name type="scientific">Hyphomicrobium denitrificans (strain ATCC 51888 / DSM 1869 / NCIMB 11706 / TK 0415)</name>
    <dbReference type="NCBI Taxonomy" id="582899"/>
    <lineage>
        <taxon>Bacteria</taxon>
        <taxon>Pseudomonadati</taxon>
        <taxon>Pseudomonadota</taxon>
        <taxon>Alphaproteobacteria</taxon>
        <taxon>Hyphomicrobiales</taxon>
        <taxon>Hyphomicrobiaceae</taxon>
        <taxon>Hyphomicrobium</taxon>
    </lineage>
</organism>
<dbReference type="Pfam" id="PF01649">
    <property type="entry name" value="Ribosomal_S20p"/>
    <property type="match status" value="1"/>
</dbReference>
<dbReference type="GO" id="GO:0005829">
    <property type="term" value="C:cytosol"/>
    <property type="evidence" value="ECO:0007669"/>
    <property type="project" value="TreeGrafter"/>
</dbReference>
<dbReference type="PANTHER" id="PTHR33398">
    <property type="entry name" value="30S RIBOSOMAL PROTEIN S20"/>
    <property type="match status" value="1"/>
</dbReference>
<keyword evidence="4 8" id="KW-0694">RNA-binding</keyword>
<name>D8JYD6_HYPDA</name>
<feature type="compositionally biased region" description="Basic residues" evidence="9">
    <location>
        <begin position="66"/>
        <end position="77"/>
    </location>
</feature>
<dbReference type="HAMAP" id="MF_00500">
    <property type="entry name" value="Ribosomal_bS20"/>
    <property type="match status" value="1"/>
</dbReference>
<dbReference type="PANTHER" id="PTHR33398:SF1">
    <property type="entry name" value="SMALL RIBOSOMAL SUBUNIT PROTEIN BS20C"/>
    <property type="match status" value="1"/>
</dbReference>
<dbReference type="STRING" id="582899.Hden_3549"/>
<keyword evidence="5 8" id="KW-0689">Ribosomal protein</keyword>